<dbReference type="PANTHER" id="PTHR11088:SF60">
    <property type="entry name" value="TRNA DIMETHYLALLYLTRANSFERASE"/>
    <property type="match status" value="1"/>
</dbReference>
<organism evidence="14 15">
    <name type="scientific">Aerococcus suis</name>
    <dbReference type="NCBI Taxonomy" id="371602"/>
    <lineage>
        <taxon>Bacteria</taxon>
        <taxon>Bacillati</taxon>
        <taxon>Bacillota</taxon>
        <taxon>Bacilli</taxon>
        <taxon>Lactobacillales</taxon>
        <taxon>Aerococcaceae</taxon>
        <taxon>Aerococcus</taxon>
    </lineage>
</organism>
<comment type="similarity">
    <text evidence="3 10 13">Belongs to the IPP transferase family.</text>
</comment>
<feature type="binding site" evidence="10">
    <location>
        <begin position="11"/>
        <end position="18"/>
    </location>
    <ligand>
        <name>ATP</name>
        <dbReference type="ChEBI" id="CHEBI:30616"/>
    </ligand>
</feature>
<comment type="caution">
    <text evidence="10">Lacks conserved residue(s) required for the propagation of feature annotation.</text>
</comment>
<comment type="cofactor">
    <cofactor evidence="1 10">
        <name>Mg(2+)</name>
        <dbReference type="ChEBI" id="CHEBI:18420"/>
    </cofactor>
</comment>
<reference evidence="15" key="1">
    <citation type="submission" date="2017-04" db="EMBL/GenBank/DDBJ databases">
        <authorList>
            <person name="Varghese N."/>
            <person name="Submissions S."/>
        </authorList>
    </citation>
    <scope>NUCLEOTIDE SEQUENCE [LARGE SCALE GENOMIC DNA]</scope>
    <source>
        <strain evidence="15">DSM 21500</strain>
    </source>
</reference>
<evidence type="ECO:0000256" key="1">
    <source>
        <dbReference type="ARBA" id="ARBA00001946"/>
    </source>
</evidence>
<keyword evidence="7 10" id="KW-0067">ATP-binding</keyword>
<protein>
    <recommendedName>
        <fullName evidence="10">tRNA dimethylallyltransferase</fullName>
        <ecNumber evidence="10">2.5.1.75</ecNumber>
    </recommendedName>
    <alternativeName>
        <fullName evidence="10">Dimethylallyl diphosphate:tRNA dimethylallyltransferase</fullName>
        <shortName evidence="10">DMAPP:tRNA dimethylallyltransferase</shortName>
        <shortName evidence="10">DMATase</shortName>
    </alternativeName>
    <alternativeName>
        <fullName evidence="10">Isopentenyl-diphosphate:tRNA isopentenyltransferase</fullName>
        <shortName evidence="10">IPP transferase</shortName>
        <shortName evidence="10">IPPT</shortName>
        <shortName evidence="10">IPTase</shortName>
    </alternativeName>
</protein>
<dbReference type="GO" id="GO:0005524">
    <property type="term" value="F:ATP binding"/>
    <property type="evidence" value="ECO:0007669"/>
    <property type="project" value="UniProtKB-UniRule"/>
</dbReference>
<keyword evidence="4 10" id="KW-0808">Transferase</keyword>
<comment type="function">
    <text evidence="2 10 12">Catalyzes the transfer of a dimethylallyl group onto the adenine at position 37 in tRNAs that read codons beginning with uridine, leading to the formation of N6-(dimethylallyl)adenosine (i(6)A).</text>
</comment>
<evidence type="ECO:0000256" key="7">
    <source>
        <dbReference type="ARBA" id="ARBA00022840"/>
    </source>
</evidence>
<proteinExistence type="inferred from homology"/>
<evidence type="ECO:0000313" key="14">
    <source>
        <dbReference type="EMBL" id="SMC30044.1"/>
    </source>
</evidence>
<dbReference type="EC" id="2.5.1.75" evidence="10"/>
<evidence type="ECO:0000256" key="2">
    <source>
        <dbReference type="ARBA" id="ARBA00003213"/>
    </source>
</evidence>
<dbReference type="Gene3D" id="1.10.20.140">
    <property type="match status" value="1"/>
</dbReference>
<evidence type="ECO:0000256" key="6">
    <source>
        <dbReference type="ARBA" id="ARBA00022741"/>
    </source>
</evidence>
<dbReference type="PANTHER" id="PTHR11088">
    <property type="entry name" value="TRNA DIMETHYLALLYLTRANSFERASE"/>
    <property type="match status" value="1"/>
</dbReference>
<evidence type="ECO:0000256" key="4">
    <source>
        <dbReference type="ARBA" id="ARBA00022679"/>
    </source>
</evidence>
<evidence type="ECO:0000256" key="10">
    <source>
        <dbReference type="HAMAP-Rule" id="MF_00185"/>
    </source>
</evidence>
<dbReference type="Pfam" id="PF01715">
    <property type="entry name" value="IPPT"/>
    <property type="match status" value="1"/>
</dbReference>
<dbReference type="STRING" id="371602.SAMN04487984_0010"/>
<evidence type="ECO:0000256" key="9">
    <source>
        <dbReference type="ARBA" id="ARBA00049563"/>
    </source>
</evidence>
<dbReference type="GO" id="GO:0006400">
    <property type="term" value="P:tRNA modification"/>
    <property type="evidence" value="ECO:0007669"/>
    <property type="project" value="TreeGrafter"/>
</dbReference>
<keyword evidence="5 10" id="KW-0819">tRNA processing</keyword>
<dbReference type="Proteomes" id="UP000243884">
    <property type="component" value="Unassembled WGS sequence"/>
</dbReference>
<dbReference type="OrthoDB" id="9776390at2"/>
<evidence type="ECO:0000256" key="5">
    <source>
        <dbReference type="ARBA" id="ARBA00022694"/>
    </source>
</evidence>
<evidence type="ECO:0000256" key="11">
    <source>
        <dbReference type="RuleBase" id="RU003783"/>
    </source>
</evidence>
<dbReference type="Gene3D" id="3.40.50.300">
    <property type="entry name" value="P-loop containing nucleotide triphosphate hydrolases"/>
    <property type="match status" value="1"/>
</dbReference>
<evidence type="ECO:0000256" key="12">
    <source>
        <dbReference type="RuleBase" id="RU003784"/>
    </source>
</evidence>
<comment type="subunit">
    <text evidence="10">Monomer.</text>
</comment>
<dbReference type="SUPFAM" id="SSF52540">
    <property type="entry name" value="P-loop containing nucleoside triphosphate hydrolases"/>
    <property type="match status" value="2"/>
</dbReference>
<evidence type="ECO:0000256" key="3">
    <source>
        <dbReference type="ARBA" id="ARBA00005842"/>
    </source>
</evidence>
<keyword evidence="6 10" id="KW-0547">Nucleotide-binding</keyword>
<feature type="region of interest" description="Interaction with substrate tRNA" evidence="10">
    <location>
        <begin position="36"/>
        <end position="39"/>
    </location>
</feature>
<dbReference type="EMBL" id="FWXK01000001">
    <property type="protein sequence ID" value="SMC30044.1"/>
    <property type="molecule type" value="Genomic_DNA"/>
</dbReference>
<dbReference type="AlphaFoldDB" id="A0A1W1Y1N8"/>
<feature type="binding site" evidence="10">
    <location>
        <begin position="13"/>
        <end position="18"/>
    </location>
    <ligand>
        <name>substrate</name>
    </ligand>
</feature>
<sequence length="314" mass="36176">MKKPKLIVITGPTGIGKTSLSIEIAQAIDGEIINGDSMQIYRELAIGTAKPTDAEQAKVPHHLVDIRSVDQSFSASEFKLEAQKAMKKIFTKNHQPILVGGTGLYLEAFLYDLSLGGKVEPHPEFRQKMTQLAERDGSYVVYEQLKKVDPEAAKQVHPNNVRRVIRMLEVCEFSEQLFSEQQETHQHHTSPYDLFVIALDTNRAQLYERINERVDVMLEAGLLEEAQWLFRQDLPTDNQAVKAIGYKELFPYFTKEAELEDVINQLKQDSRRYAKRQLTWIRNRMTEVHYIDPLSLTNEDKETLISDIKYFLNH</sequence>
<evidence type="ECO:0000256" key="8">
    <source>
        <dbReference type="ARBA" id="ARBA00022842"/>
    </source>
</evidence>
<accession>A0A1W1Y1N8</accession>
<dbReference type="InterPro" id="IPR018022">
    <property type="entry name" value="IPT"/>
</dbReference>
<dbReference type="InterPro" id="IPR039657">
    <property type="entry name" value="Dimethylallyltransferase"/>
</dbReference>
<dbReference type="GO" id="GO:0052381">
    <property type="term" value="F:tRNA dimethylallyltransferase activity"/>
    <property type="evidence" value="ECO:0007669"/>
    <property type="project" value="UniProtKB-UniRule"/>
</dbReference>
<name>A0A1W1Y1N8_9LACT</name>
<evidence type="ECO:0000256" key="13">
    <source>
        <dbReference type="RuleBase" id="RU003785"/>
    </source>
</evidence>
<evidence type="ECO:0000313" key="15">
    <source>
        <dbReference type="Proteomes" id="UP000243884"/>
    </source>
</evidence>
<dbReference type="RefSeq" id="WP_084097640.1">
    <property type="nucleotide sequence ID" value="NZ_FWXK01000001.1"/>
</dbReference>
<gene>
    <name evidence="10" type="primary">miaA</name>
    <name evidence="14" type="ORF">SAMN04487984_0010</name>
</gene>
<feature type="site" description="Interaction with substrate tRNA" evidence="10">
    <location>
        <position position="126"/>
    </location>
</feature>
<dbReference type="NCBIfam" id="TIGR00174">
    <property type="entry name" value="miaA"/>
    <property type="match status" value="1"/>
</dbReference>
<dbReference type="InterPro" id="IPR027417">
    <property type="entry name" value="P-loop_NTPase"/>
</dbReference>
<keyword evidence="15" id="KW-1185">Reference proteome</keyword>
<dbReference type="HAMAP" id="MF_00185">
    <property type="entry name" value="IPP_trans"/>
    <property type="match status" value="1"/>
</dbReference>
<keyword evidence="8 10" id="KW-0460">Magnesium</keyword>
<feature type="site" description="Interaction with substrate tRNA" evidence="10">
    <location>
        <position position="102"/>
    </location>
</feature>
<comment type="catalytic activity">
    <reaction evidence="9 10 11">
        <text>adenosine(37) in tRNA + dimethylallyl diphosphate = N(6)-dimethylallyladenosine(37) in tRNA + diphosphate</text>
        <dbReference type="Rhea" id="RHEA:26482"/>
        <dbReference type="Rhea" id="RHEA-COMP:10162"/>
        <dbReference type="Rhea" id="RHEA-COMP:10375"/>
        <dbReference type="ChEBI" id="CHEBI:33019"/>
        <dbReference type="ChEBI" id="CHEBI:57623"/>
        <dbReference type="ChEBI" id="CHEBI:74411"/>
        <dbReference type="ChEBI" id="CHEBI:74415"/>
        <dbReference type="EC" id="2.5.1.75"/>
    </reaction>
</comment>